<evidence type="ECO:0000259" key="7">
    <source>
        <dbReference type="PROSITE" id="PS50048"/>
    </source>
</evidence>
<accession>A0A9W9RUD4</accession>
<dbReference type="SMART" id="SM00906">
    <property type="entry name" value="Fungal_trans"/>
    <property type="match status" value="1"/>
</dbReference>
<keyword evidence="9" id="KW-1185">Reference proteome</keyword>
<dbReference type="GeneID" id="81465258"/>
<dbReference type="CDD" id="cd12148">
    <property type="entry name" value="fungal_TF_MHR"/>
    <property type="match status" value="1"/>
</dbReference>
<feature type="region of interest" description="Disordered" evidence="6">
    <location>
        <begin position="648"/>
        <end position="668"/>
    </location>
</feature>
<dbReference type="InterPro" id="IPR036864">
    <property type="entry name" value="Zn2-C6_fun-type_DNA-bd_sf"/>
</dbReference>
<protein>
    <submittedName>
        <fullName evidence="8">Fungal-specific transcription factor domain-containing protein</fullName>
    </submittedName>
</protein>
<reference evidence="8" key="1">
    <citation type="submission" date="2022-12" db="EMBL/GenBank/DDBJ databases">
        <authorList>
            <person name="Petersen C."/>
        </authorList>
    </citation>
    <scope>NUCLEOTIDE SEQUENCE</scope>
    <source>
        <strain evidence="8">IBT 3081</strain>
    </source>
</reference>
<gene>
    <name evidence="8" type="ORF">N7517_008345</name>
</gene>
<dbReference type="Proteomes" id="UP001147752">
    <property type="component" value="Unassembled WGS sequence"/>
</dbReference>
<dbReference type="PANTHER" id="PTHR47424:SF15">
    <property type="entry name" value="ZN(II)2CYS6 TRANSCRIPTION FACTOR (EUROFUNG)"/>
    <property type="match status" value="1"/>
</dbReference>
<dbReference type="GO" id="GO:0006351">
    <property type="term" value="P:DNA-templated transcription"/>
    <property type="evidence" value="ECO:0007669"/>
    <property type="project" value="InterPro"/>
</dbReference>
<organism evidence="8 9">
    <name type="scientific">Penicillium concentricum</name>
    <dbReference type="NCBI Taxonomy" id="293559"/>
    <lineage>
        <taxon>Eukaryota</taxon>
        <taxon>Fungi</taxon>
        <taxon>Dikarya</taxon>
        <taxon>Ascomycota</taxon>
        <taxon>Pezizomycotina</taxon>
        <taxon>Eurotiomycetes</taxon>
        <taxon>Eurotiomycetidae</taxon>
        <taxon>Eurotiales</taxon>
        <taxon>Aspergillaceae</taxon>
        <taxon>Penicillium</taxon>
    </lineage>
</organism>
<keyword evidence="2" id="KW-0805">Transcription regulation</keyword>
<dbReference type="GO" id="GO:0005634">
    <property type="term" value="C:nucleus"/>
    <property type="evidence" value="ECO:0007669"/>
    <property type="project" value="TreeGrafter"/>
</dbReference>
<name>A0A9W9RUD4_9EURO</name>
<keyword evidence="1" id="KW-0479">Metal-binding</keyword>
<keyword evidence="5" id="KW-0539">Nucleus</keyword>
<evidence type="ECO:0000313" key="9">
    <source>
        <dbReference type="Proteomes" id="UP001147752"/>
    </source>
</evidence>
<dbReference type="CDD" id="cd00067">
    <property type="entry name" value="GAL4"/>
    <property type="match status" value="1"/>
</dbReference>
<dbReference type="Pfam" id="PF00172">
    <property type="entry name" value="Zn_clus"/>
    <property type="match status" value="1"/>
</dbReference>
<dbReference type="Gene3D" id="4.10.240.10">
    <property type="entry name" value="Zn(2)-C6 fungal-type DNA-binding domain"/>
    <property type="match status" value="1"/>
</dbReference>
<dbReference type="RefSeq" id="XP_056576926.1">
    <property type="nucleotide sequence ID" value="XM_056726075.1"/>
</dbReference>
<dbReference type="Pfam" id="PF04082">
    <property type="entry name" value="Fungal_trans"/>
    <property type="match status" value="1"/>
</dbReference>
<feature type="domain" description="Zn(2)-C6 fungal-type" evidence="7">
    <location>
        <begin position="54"/>
        <end position="83"/>
    </location>
</feature>
<evidence type="ECO:0000313" key="8">
    <source>
        <dbReference type="EMBL" id="KAJ5365459.1"/>
    </source>
</evidence>
<evidence type="ECO:0000256" key="3">
    <source>
        <dbReference type="ARBA" id="ARBA00023125"/>
    </source>
</evidence>
<dbReference type="GO" id="GO:0000978">
    <property type="term" value="F:RNA polymerase II cis-regulatory region sequence-specific DNA binding"/>
    <property type="evidence" value="ECO:0007669"/>
    <property type="project" value="TreeGrafter"/>
</dbReference>
<evidence type="ECO:0000256" key="6">
    <source>
        <dbReference type="SAM" id="MobiDB-lite"/>
    </source>
</evidence>
<keyword evidence="4" id="KW-0804">Transcription</keyword>
<dbReference type="PROSITE" id="PS50048">
    <property type="entry name" value="ZN2_CY6_FUNGAL_2"/>
    <property type="match status" value="1"/>
</dbReference>
<dbReference type="AlphaFoldDB" id="A0A9W9RUD4"/>
<dbReference type="GO" id="GO:0008270">
    <property type="term" value="F:zinc ion binding"/>
    <property type="evidence" value="ECO:0007669"/>
    <property type="project" value="InterPro"/>
</dbReference>
<sequence>MGRVDFLTFGRIWNSGRPPPSPETLQHHLITYHDFTIVSFCGIMNPDGIKIAKACEPCRRRKIKCDGLEPCRNCPNQPTACIYRRKARVRLRRSGTQTTVNSVNCSSDPINATAGPKTANGASLSPYVLEAQHSRAEVYDSVAAAHHAPQFTDSSQLFYGPSSNFAFLQQVHRAILSHGPYGKGCGSGFEEGGSGLDMFMQRNVFFGVPLRANLGAAQLGDLHDGIIPRHLATVYLDNFKIASLHILPFFTTEDLDILLHSFYSARADITLHPQRRALLLMVLAIGALSTTETQLADTLFLQAKLETTIYEDAVTLPMIQFSLLSADYQLNIGRPNSAYLHVGVACRKTFALGLHTVAGNSLTQRAEHIQERHATLWCLYFYETFVALTVGRKSTIRVADVACPYPDGRPVLVDLCRLAAIIEEAAELIYSHKASSLRNLYTTAQSLHTRLQQCAERFGLGSVTTAQKGTTAEVMAILTLHNVAESALRCADSTQQTGDMWLRQACRNATDAAADSIAFVDAMFRTIDVSKVRRYDAFFIEASCSVLLHNSLQHPSKHPNNLVYIHMALGCLQSMTNGEPVTNVARSIQRIVSAVENSISQVNLTPTLIPSPSDESPPVNANIKFPSLENTSSCATTDYIFLSDKQSRFPSNLSSDGPRLSRTTADPLSQQLPQLNLDILTTDLFSYFQLDPNMESQPSDT</sequence>
<dbReference type="InterPro" id="IPR051127">
    <property type="entry name" value="Fungal_SecMet_Regulators"/>
</dbReference>
<dbReference type="OrthoDB" id="2123952at2759"/>
<reference evidence="8" key="2">
    <citation type="journal article" date="2023" name="IMA Fungus">
        <title>Comparative genomic study of the Penicillium genus elucidates a diverse pangenome and 15 lateral gene transfer events.</title>
        <authorList>
            <person name="Petersen C."/>
            <person name="Sorensen T."/>
            <person name="Nielsen M.R."/>
            <person name="Sondergaard T.E."/>
            <person name="Sorensen J.L."/>
            <person name="Fitzpatrick D.A."/>
            <person name="Frisvad J.C."/>
            <person name="Nielsen K.L."/>
        </authorList>
    </citation>
    <scope>NUCLEOTIDE SEQUENCE</scope>
    <source>
        <strain evidence="8">IBT 3081</strain>
    </source>
</reference>
<evidence type="ECO:0000256" key="2">
    <source>
        <dbReference type="ARBA" id="ARBA00023015"/>
    </source>
</evidence>
<dbReference type="PROSITE" id="PS00463">
    <property type="entry name" value="ZN2_CY6_FUNGAL_1"/>
    <property type="match status" value="1"/>
</dbReference>
<evidence type="ECO:0000256" key="4">
    <source>
        <dbReference type="ARBA" id="ARBA00023163"/>
    </source>
</evidence>
<dbReference type="SUPFAM" id="SSF57701">
    <property type="entry name" value="Zn2/Cys6 DNA-binding domain"/>
    <property type="match status" value="1"/>
</dbReference>
<evidence type="ECO:0000256" key="5">
    <source>
        <dbReference type="ARBA" id="ARBA00023242"/>
    </source>
</evidence>
<dbReference type="GO" id="GO:0000435">
    <property type="term" value="P:positive regulation of transcription from RNA polymerase II promoter by galactose"/>
    <property type="evidence" value="ECO:0007669"/>
    <property type="project" value="TreeGrafter"/>
</dbReference>
<evidence type="ECO:0000256" key="1">
    <source>
        <dbReference type="ARBA" id="ARBA00022723"/>
    </source>
</evidence>
<dbReference type="EMBL" id="JAPZBT010000003">
    <property type="protein sequence ID" value="KAJ5365459.1"/>
    <property type="molecule type" value="Genomic_DNA"/>
</dbReference>
<dbReference type="InterPro" id="IPR007219">
    <property type="entry name" value="XnlR_reg_dom"/>
</dbReference>
<dbReference type="GO" id="GO:0000981">
    <property type="term" value="F:DNA-binding transcription factor activity, RNA polymerase II-specific"/>
    <property type="evidence" value="ECO:0007669"/>
    <property type="project" value="InterPro"/>
</dbReference>
<keyword evidence="3" id="KW-0238">DNA-binding</keyword>
<dbReference type="PANTHER" id="PTHR47424">
    <property type="entry name" value="REGULATORY PROTEIN GAL4"/>
    <property type="match status" value="1"/>
</dbReference>
<proteinExistence type="predicted"/>
<dbReference type="InterPro" id="IPR001138">
    <property type="entry name" value="Zn2Cys6_DnaBD"/>
</dbReference>
<dbReference type="SMART" id="SM00066">
    <property type="entry name" value="GAL4"/>
    <property type="match status" value="1"/>
</dbReference>
<comment type="caution">
    <text evidence="8">The sequence shown here is derived from an EMBL/GenBank/DDBJ whole genome shotgun (WGS) entry which is preliminary data.</text>
</comment>